<sequence>MGDMQKMDGVNLSLCLPVLTRVRNSEVHMAIPSQMRP</sequence>
<organism evidence="1 2">
    <name type="scientific">Phytophthora nicotianae P10297</name>
    <dbReference type="NCBI Taxonomy" id="1317064"/>
    <lineage>
        <taxon>Eukaryota</taxon>
        <taxon>Sar</taxon>
        <taxon>Stramenopiles</taxon>
        <taxon>Oomycota</taxon>
        <taxon>Peronosporomycetes</taxon>
        <taxon>Peronosporales</taxon>
        <taxon>Peronosporaceae</taxon>
        <taxon>Phytophthora</taxon>
    </lineage>
</organism>
<proteinExistence type="predicted"/>
<gene>
    <name evidence="1" type="ORF">F442_10309</name>
</gene>
<name>W2Z6B2_PHYNI</name>
<evidence type="ECO:0000313" key="2">
    <source>
        <dbReference type="Proteomes" id="UP000018948"/>
    </source>
</evidence>
<dbReference type="EMBL" id="ANIY01002116">
    <property type="protein sequence ID" value="ETP42803.1"/>
    <property type="molecule type" value="Genomic_DNA"/>
</dbReference>
<reference evidence="1 2" key="1">
    <citation type="submission" date="2013-11" db="EMBL/GenBank/DDBJ databases">
        <title>The Genome Sequence of Phytophthora parasitica P10297.</title>
        <authorList>
            <consortium name="The Broad Institute Genomics Platform"/>
            <person name="Russ C."/>
            <person name="Tyler B."/>
            <person name="Panabieres F."/>
            <person name="Shan W."/>
            <person name="Tripathy S."/>
            <person name="Grunwald N."/>
            <person name="Machado M."/>
            <person name="Johnson C.S."/>
            <person name="Walker B."/>
            <person name="Young S.K."/>
            <person name="Zeng Q."/>
            <person name="Gargeya S."/>
            <person name="Fitzgerald M."/>
            <person name="Haas B."/>
            <person name="Abouelleil A."/>
            <person name="Allen A.W."/>
            <person name="Alvarado L."/>
            <person name="Arachchi H.M."/>
            <person name="Berlin A.M."/>
            <person name="Chapman S.B."/>
            <person name="Gainer-Dewar J."/>
            <person name="Goldberg J."/>
            <person name="Griggs A."/>
            <person name="Gujja S."/>
            <person name="Hansen M."/>
            <person name="Howarth C."/>
            <person name="Imamovic A."/>
            <person name="Ireland A."/>
            <person name="Larimer J."/>
            <person name="McCowan C."/>
            <person name="Murphy C."/>
            <person name="Pearson M."/>
            <person name="Poon T.W."/>
            <person name="Priest M."/>
            <person name="Roberts A."/>
            <person name="Saif S."/>
            <person name="Shea T."/>
            <person name="Sisk P."/>
            <person name="Sykes S."/>
            <person name="Wortman J."/>
            <person name="Nusbaum C."/>
            <person name="Birren B."/>
        </authorList>
    </citation>
    <scope>NUCLEOTIDE SEQUENCE [LARGE SCALE GENOMIC DNA]</scope>
    <source>
        <strain evidence="1 2">P10297</strain>
    </source>
</reference>
<comment type="caution">
    <text evidence="1">The sequence shown here is derived from an EMBL/GenBank/DDBJ whole genome shotgun (WGS) entry which is preliminary data.</text>
</comment>
<evidence type="ECO:0000313" key="1">
    <source>
        <dbReference type="EMBL" id="ETP42803.1"/>
    </source>
</evidence>
<accession>W2Z6B2</accession>
<dbReference type="Proteomes" id="UP000018948">
    <property type="component" value="Unassembled WGS sequence"/>
</dbReference>
<dbReference type="AlphaFoldDB" id="W2Z6B2"/>
<protein>
    <submittedName>
        <fullName evidence="1">Uncharacterized protein</fullName>
    </submittedName>
</protein>